<comment type="caution">
    <text evidence="2">The sequence shown here is derived from an EMBL/GenBank/DDBJ whole genome shotgun (WGS) entry which is preliminary data.</text>
</comment>
<accession>A0A250WPG2</accession>
<reference evidence="2 3" key="1">
    <citation type="submission" date="2017-08" db="EMBL/GenBank/DDBJ databases">
        <title>Acidophilic green algal genome provides insights into adaptation to an acidic environment.</title>
        <authorList>
            <person name="Hirooka S."/>
            <person name="Hirose Y."/>
            <person name="Kanesaki Y."/>
            <person name="Higuchi S."/>
            <person name="Fujiwara T."/>
            <person name="Onuma R."/>
            <person name="Era A."/>
            <person name="Ohbayashi R."/>
            <person name="Uzuka A."/>
            <person name="Nozaki H."/>
            <person name="Yoshikawa H."/>
            <person name="Miyagishima S.Y."/>
        </authorList>
    </citation>
    <scope>NUCLEOTIDE SEQUENCE [LARGE SCALE GENOMIC DNA]</scope>
    <source>
        <strain evidence="2 3">NIES-2499</strain>
    </source>
</reference>
<protein>
    <submittedName>
        <fullName evidence="2">Uncharacterized protein</fullName>
    </submittedName>
</protein>
<gene>
    <name evidence="2" type="ORF">CEUSTIGMA_g190.t1</name>
</gene>
<dbReference type="Proteomes" id="UP000232323">
    <property type="component" value="Unassembled WGS sequence"/>
</dbReference>
<dbReference type="EMBL" id="BEGY01000001">
    <property type="protein sequence ID" value="GAX72734.1"/>
    <property type="molecule type" value="Genomic_DNA"/>
</dbReference>
<keyword evidence="3" id="KW-1185">Reference proteome</keyword>
<evidence type="ECO:0000256" key="1">
    <source>
        <dbReference type="SAM" id="MobiDB-lite"/>
    </source>
</evidence>
<feature type="region of interest" description="Disordered" evidence="1">
    <location>
        <begin position="20"/>
        <end position="40"/>
    </location>
</feature>
<proteinExistence type="predicted"/>
<organism evidence="2 3">
    <name type="scientific">Chlamydomonas eustigma</name>
    <dbReference type="NCBI Taxonomy" id="1157962"/>
    <lineage>
        <taxon>Eukaryota</taxon>
        <taxon>Viridiplantae</taxon>
        <taxon>Chlorophyta</taxon>
        <taxon>core chlorophytes</taxon>
        <taxon>Chlorophyceae</taxon>
        <taxon>CS clade</taxon>
        <taxon>Chlamydomonadales</taxon>
        <taxon>Chlamydomonadaceae</taxon>
        <taxon>Chlamydomonas</taxon>
    </lineage>
</organism>
<evidence type="ECO:0000313" key="2">
    <source>
        <dbReference type="EMBL" id="GAX72734.1"/>
    </source>
</evidence>
<dbReference type="AlphaFoldDB" id="A0A250WPG2"/>
<evidence type="ECO:0000313" key="3">
    <source>
        <dbReference type="Proteomes" id="UP000232323"/>
    </source>
</evidence>
<sequence>MVVTRDGELGRQLRKLQRYSRQMQHVSTSGNRLVQPEDSKGYTPGEKLGYSLEVQIAAAGAAAKIVGVKAPKAFESSDSLDPNKAAEAEVVALASAQGNKNKYAESLQRDVLGLNWKLLISAHSVRMHLTDLLQRRLASYLPASSSFPEGDAQQSQREWSALRCRCAILKGQHQVSYRGYSSATTLLRFLAEENRSGIKMVMKLPPATAERFEPPCIASTSGCHGNLLLSFDVRGSVLPPREVLNVPVDIEPGLFTAAPIVESLLTSWDTFGFRVPVKERLESLPAQSEPDAVPTPMFQFPPPPDVFPPGSEAGLALAVCGHAMQALHDVGKRACLMVQWDKGSDSVISRPREDFVRLTLAELDLSEQGRGLWLKNSPGVVHEVLVEEGKAKADTRNALSRRIGALLAGVSNINAHYNTSLQETAFDDLRDSYVQSVNKRFDEEVLTRDAIFNMIGSTEFDDDSLFN</sequence>
<name>A0A250WPG2_9CHLO</name>
<feature type="compositionally biased region" description="Polar residues" evidence="1">
    <location>
        <begin position="20"/>
        <end position="32"/>
    </location>
</feature>